<dbReference type="EMBL" id="KZ502880">
    <property type="protein sequence ID" value="PKU71328.1"/>
    <property type="molecule type" value="Genomic_DNA"/>
</dbReference>
<reference evidence="1 2" key="2">
    <citation type="journal article" date="2017" name="Nature">
        <title>The Apostasia genome and the evolution of orchids.</title>
        <authorList>
            <person name="Zhang G.Q."/>
            <person name="Liu K.W."/>
            <person name="Li Z."/>
            <person name="Lohaus R."/>
            <person name="Hsiao Y.Y."/>
            <person name="Niu S.C."/>
            <person name="Wang J.Y."/>
            <person name="Lin Y.C."/>
            <person name="Xu Q."/>
            <person name="Chen L.J."/>
            <person name="Yoshida K."/>
            <person name="Fujiwara S."/>
            <person name="Wang Z.W."/>
            <person name="Zhang Y.Q."/>
            <person name="Mitsuda N."/>
            <person name="Wang M."/>
            <person name="Liu G.H."/>
            <person name="Pecoraro L."/>
            <person name="Huang H.X."/>
            <person name="Xiao X.J."/>
            <person name="Lin M."/>
            <person name="Wu X.Y."/>
            <person name="Wu W.L."/>
            <person name="Chen Y.Y."/>
            <person name="Chang S.B."/>
            <person name="Sakamoto S."/>
            <person name="Ohme-Takagi M."/>
            <person name="Yagi M."/>
            <person name="Zeng S.J."/>
            <person name="Shen C.Y."/>
            <person name="Yeh C.M."/>
            <person name="Luo Y.B."/>
            <person name="Tsai W.C."/>
            <person name="Van de Peer Y."/>
            <person name="Liu Z.J."/>
        </authorList>
    </citation>
    <scope>NUCLEOTIDE SEQUENCE [LARGE SCALE GENOMIC DNA]</scope>
    <source>
        <tissue evidence="1">The whole plant</tissue>
    </source>
</reference>
<evidence type="ECO:0000313" key="2">
    <source>
        <dbReference type="Proteomes" id="UP000233837"/>
    </source>
</evidence>
<dbReference type="Proteomes" id="UP000233837">
    <property type="component" value="Unassembled WGS sequence"/>
</dbReference>
<proteinExistence type="predicted"/>
<accession>A0A2I0W6N3</accession>
<dbReference type="AlphaFoldDB" id="A0A2I0W6N3"/>
<sequence>MDLPSSFNSLFDSLANSFHIRLLLDRDLRLCTESVSPDAEATHLNVESCRPDVESYHHDAEST</sequence>
<gene>
    <name evidence="1" type="ORF">MA16_Dca023426</name>
</gene>
<protein>
    <submittedName>
        <fullName evidence="1">Uncharacterized protein</fullName>
    </submittedName>
</protein>
<reference evidence="1 2" key="1">
    <citation type="journal article" date="2016" name="Sci. Rep.">
        <title>The Dendrobium catenatum Lindl. genome sequence provides insights into polysaccharide synthase, floral development and adaptive evolution.</title>
        <authorList>
            <person name="Zhang G.Q."/>
            <person name="Xu Q."/>
            <person name="Bian C."/>
            <person name="Tsai W.C."/>
            <person name="Yeh C.M."/>
            <person name="Liu K.W."/>
            <person name="Yoshida K."/>
            <person name="Zhang L.S."/>
            <person name="Chang S.B."/>
            <person name="Chen F."/>
            <person name="Shi Y."/>
            <person name="Su Y.Y."/>
            <person name="Zhang Y.Q."/>
            <person name="Chen L.J."/>
            <person name="Yin Y."/>
            <person name="Lin M."/>
            <person name="Huang H."/>
            <person name="Deng H."/>
            <person name="Wang Z.W."/>
            <person name="Zhu S.L."/>
            <person name="Zhao X."/>
            <person name="Deng C."/>
            <person name="Niu S.C."/>
            <person name="Huang J."/>
            <person name="Wang M."/>
            <person name="Liu G.H."/>
            <person name="Yang H.J."/>
            <person name="Xiao X.J."/>
            <person name="Hsiao Y.Y."/>
            <person name="Wu W.L."/>
            <person name="Chen Y.Y."/>
            <person name="Mitsuda N."/>
            <person name="Ohme-Takagi M."/>
            <person name="Luo Y.B."/>
            <person name="Van de Peer Y."/>
            <person name="Liu Z.J."/>
        </authorList>
    </citation>
    <scope>NUCLEOTIDE SEQUENCE [LARGE SCALE GENOMIC DNA]</scope>
    <source>
        <tissue evidence="1">The whole plant</tissue>
    </source>
</reference>
<name>A0A2I0W6N3_9ASPA</name>
<organism evidence="1 2">
    <name type="scientific">Dendrobium catenatum</name>
    <dbReference type="NCBI Taxonomy" id="906689"/>
    <lineage>
        <taxon>Eukaryota</taxon>
        <taxon>Viridiplantae</taxon>
        <taxon>Streptophyta</taxon>
        <taxon>Embryophyta</taxon>
        <taxon>Tracheophyta</taxon>
        <taxon>Spermatophyta</taxon>
        <taxon>Magnoliopsida</taxon>
        <taxon>Liliopsida</taxon>
        <taxon>Asparagales</taxon>
        <taxon>Orchidaceae</taxon>
        <taxon>Epidendroideae</taxon>
        <taxon>Malaxideae</taxon>
        <taxon>Dendrobiinae</taxon>
        <taxon>Dendrobium</taxon>
    </lineage>
</organism>
<keyword evidence="2" id="KW-1185">Reference proteome</keyword>
<evidence type="ECO:0000313" key="1">
    <source>
        <dbReference type="EMBL" id="PKU71328.1"/>
    </source>
</evidence>